<feature type="region of interest" description="Disordered" evidence="4">
    <location>
        <begin position="189"/>
        <end position="209"/>
    </location>
</feature>
<dbReference type="InterPro" id="IPR042214">
    <property type="entry name" value="TruD_catalytic"/>
</dbReference>
<comment type="caution">
    <text evidence="6">The sequence shown here is derived from an EMBL/GenBank/DDBJ whole genome shotgun (WGS) entry which is preliminary data.</text>
</comment>
<dbReference type="NCBIfam" id="TIGR00094">
    <property type="entry name" value="tRNA_TruD_broad"/>
    <property type="match status" value="1"/>
</dbReference>
<protein>
    <recommendedName>
        <fullName evidence="5">TRUD domain-containing protein</fullName>
    </recommendedName>
</protein>
<dbReference type="GO" id="GO:0003723">
    <property type="term" value="F:RNA binding"/>
    <property type="evidence" value="ECO:0007669"/>
    <property type="project" value="InterPro"/>
</dbReference>
<comment type="similarity">
    <text evidence="1">Belongs to the pseudouridine synthase TruD family.</text>
</comment>
<dbReference type="OrthoDB" id="447290at2759"/>
<keyword evidence="7" id="KW-1185">Reference proteome</keyword>
<evidence type="ECO:0000259" key="5">
    <source>
        <dbReference type="PROSITE" id="PS50984"/>
    </source>
</evidence>
<feature type="domain" description="TRUD" evidence="5">
    <location>
        <begin position="338"/>
        <end position="583"/>
    </location>
</feature>
<evidence type="ECO:0000256" key="3">
    <source>
        <dbReference type="ARBA" id="ARBA00023235"/>
    </source>
</evidence>
<dbReference type="SUPFAM" id="SSF55120">
    <property type="entry name" value="Pseudouridine synthase"/>
    <property type="match status" value="1"/>
</dbReference>
<dbReference type="Gene3D" id="3.30.2350.20">
    <property type="entry name" value="TruD, catalytic domain"/>
    <property type="match status" value="2"/>
</dbReference>
<organism evidence="6 7">
    <name type="scientific">Wickerhamomyces mucosus</name>
    <dbReference type="NCBI Taxonomy" id="1378264"/>
    <lineage>
        <taxon>Eukaryota</taxon>
        <taxon>Fungi</taxon>
        <taxon>Dikarya</taxon>
        <taxon>Ascomycota</taxon>
        <taxon>Saccharomycotina</taxon>
        <taxon>Saccharomycetes</taxon>
        <taxon>Phaffomycetales</taxon>
        <taxon>Wickerhamomycetaceae</taxon>
        <taxon>Wickerhamomyces</taxon>
    </lineage>
</organism>
<dbReference type="InterPro" id="IPR001656">
    <property type="entry name" value="PsdUridine_synth_TruD"/>
</dbReference>
<keyword evidence="2" id="KW-0819">tRNA processing</keyword>
<dbReference type="FunFam" id="3.30.2350.20:FF:000011">
    <property type="entry name" value="Pseudouridine synthase"/>
    <property type="match status" value="1"/>
</dbReference>
<dbReference type="InterPro" id="IPR020119">
    <property type="entry name" value="PsdUridine_synth_TruD_CS"/>
</dbReference>
<dbReference type="PANTHER" id="PTHR13326:SF21">
    <property type="entry name" value="PSEUDOURIDYLATE SYNTHASE PUS7L"/>
    <property type="match status" value="1"/>
</dbReference>
<name>A0A9P8PU70_9ASCO</name>
<dbReference type="CDD" id="cd02576">
    <property type="entry name" value="PseudoU_synth_ScPUS7"/>
    <property type="match status" value="1"/>
</dbReference>
<keyword evidence="3" id="KW-0413">Isomerase</keyword>
<dbReference type="GO" id="GO:0005634">
    <property type="term" value="C:nucleus"/>
    <property type="evidence" value="ECO:0007669"/>
    <property type="project" value="TreeGrafter"/>
</dbReference>
<dbReference type="AlphaFoldDB" id="A0A9P8PU70"/>
<dbReference type="InterPro" id="IPR020103">
    <property type="entry name" value="PsdUridine_synth_cat_dom_sf"/>
</dbReference>
<dbReference type="PANTHER" id="PTHR13326">
    <property type="entry name" value="TRNA PSEUDOURIDINE SYNTHASE D"/>
    <property type="match status" value="1"/>
</dbReference>
<gene>
    <name evidence="6" type="ORF">WICMUC_001403</name>
</gene>
<evidence type="ECO:0000313" key="6">
    <source>
        <dbReference type="EMBL" id="KAH3678386.1"/>
    </source>
</evidence>
<reference evidence="6" key="2">
    <citation type="submission" date="2021-01" db="EMBL/GenBank/DDBJ databases">
        <authorList>
            <person name="Schikora-Tamarit M.A."/>
        </authorList>
    </citation>
    <scope>NUCLEOTIDE SEQUENCE</scope>
    <source>
        <strain evidence="6">CBS6341</strain>
    </source>
</reference>
<dbReference type="GO" id="GO:0008033">
    <property type="term" value="P:tRNA processing"/>
    <property type="evidence" value="ECO:0007669"/>
    <property type="project" value="UniProtKB-KW"/>
</dbReference>
<dbReference type="PROSITE" id="PS01268">
    <property type="entry name" value="UPF0024"/>
    <property type="match status" value="1"/>
</dbReference>
<dbReference type="Proteomes" id="UP000769528">
    <property type="component" value="Unassembled WGS sequence"/>
</dbReference>
<dbReference type="PIRSF" id="PIRSF037016">
    <property type="entry name" value="Pseudouridin_synth_euk_prd"/>
    <property type="match status" value="1"/>
</dbReference>
<dbReference type="GO" id="GO:0001522">
    <property type="term" value="P:pseudouridine synthesis"/>
    <property type="evidence" value="ECO:0007669"/>
    <property type="project" value="InterPro"/>
</dbReference>
<dbReference type="InterPro" id="IPR011760">
    <property type="entry name" value="PsdUridine_synth_TruD_insert"/>
</dbReference>
<proteinExistence type="inferred from homology"/>
<reference evidence="6" key="1">
    <citation type="journal article" date="2021" name="Open Biol.">
        <title>Shared evolutionary footprints suggest mitochondrial oxidative damage underlies multiple complex I losses in fungi.</title>
        <authorList>
            <person name="Schikora-Tamarit M.A."/>
            <person name="Marcet-Houben M."/>
            <person name="Nosek J."/>
            <person name="Gabaldon T."/>
        </authorList>
    </citation>
    <scope>NUCLEOTIDE SEQUENCE</scope>
    <source>
        <strain evidence="6">CBS6341</strain>
    </source>
</reference>
<dbReference type="EMBL" id="JAEUBF010000443">
    <property type="protein sequence ID" value="KAH3678386.1"/>
    <property type="molecule type" value="Genomic_DNA"/>
</dbReference>
<dbReference type="Pfam" id="PF01142">
    <property type="entry name" value="TruD"/>
    <property type="match status" value="1"/>
</dbReference>
<evidence type="ECO:0000256" key="1">
    <source>
        <dbReference type="ARBA" id="ARBA00007953"/>
    </source>
</evidence>
<dbReference type="PROSITE" id="PS50984">
    <property type="entry name" value="TRUD"/>
    <property type="match status" value="1"/>
</dbReference>
<feature type="region of interest" description="Disordered" evidence="4">
    <location>
        <begin position="79"/>
        <end position="104"/>
    </location>
</feature>
<evidence type="ECO:0000313" key="7">
    <source>
        <dbReference type="Proteomes" id="UP000769528"/>
    </source>
</evidence>
<dbReference type="GO" id="GO:0009982">
    <property type="term" value="F:pseudouridine synthase activity"/>
    <property type="evidence" value="ECO:0007669"/>
    <property type="project" value="InterPro"/>
</dbReference>
<evidence type="ECO:0000256" key="4">
    <source>
        <dbReference type="SAM" id="MobiDB-lite"/>
    </source>
</evidence>
<accession>A0A9P8PU70</accession>
<feature type="compositionally biased region" description="Basic and acidic residues" evidence="4">
    <location>
        <begin position="196"/>
        <end position="206"/>
    </location>
</feature>
<evidence type="ECO:0000256" key="2">
    <source>
        <dbReference type="ARBA" id="ARBA00022694"/>
    </source>
</evidence>
<sequence>MDFKRSLEVSEAGNEVSKKARTVKGVQEADVGITAYISESLGGFTGAIKQRYTDFLVNEIDLENKVVYLEDEGIKIPERPKKDTEKSADADSKAEFTEKAREEEKQEFQIGASKRIRLLEIFGEEELNKIEDLLKIPGSSFQSEKVIDNKKERGEIHQLFREGFEGKLDTKTTDKNTFLISLANRSSRVNKQLQQRKRDQNTKDENGVENWGIGPTKEFLHFTLYKENKETMECVSLISKFLRLKPKQMRFSGTKDRRGITSQRVCISKIRVDRVNSLNKTLRGLRIGGFKYEDRDLCLGDLNGNEFLITLRDVQTLDSSLPISSIVESSLNSLKENGFINYYGMQRFGTFSISTHTIGKEILLNNWENAVELILSEQELVLPDSIPARKIWAETKDAKQALELMPRKCIAESSILRHLSNSKKDENGKYSSNDYFFALAKIPRNLRIMYGHAYQSYIWNCVASERLRLFGPKVVEGDLVLDDQSENTAQVFNGDDEDFEEDVRKDIFQRARPVTREEAEIGKFSIDEIVLPTPGFDIKYPENEQLFKVYQDRMGNDGLNPFEMVRKVKEFSFAGSYRSLIVKPKNVEFHIRNYTESAQNLVLTDLELLREGKSRSEQILASRGGDRVAVILKFQLDVSAYATMALREIMKADTSRHGDLCDVRI</sequence>